<feature type="compositionally biased region" description="Basic and acidic residues" evidence="1">
    <location>
        <begin position="814"/>
        <end position="831"/>
    </location>
</feature>
<dbReference type="Pfam" id="PF00226">
    <property type="entry name" value="DnaJ"/>
    <property type="match status" value="1"/>
</dbReference>
<dbReference type="SMART" id="SM00271">
    <property type="entry name" value="DnaJ"/>
    <property type="match status" value="1"/>
</dbReference>
<feature type="compositionally biased region" description="Basic and acidic residues" evidence="1">
    <location>
        <begin position="491"/>
        <end position="506"/>
    </location>
</feature>
<gene>
    <name evidence="3" type="ORF">P3X46_005496</name>
</gene>
<keyword evidence="4" id="KW-1185">Reference proteome</keyword>
<dbReference type="PROSITE" id="PS50076">
    <property type="entry name" value="DNAJ_2"/>
    <property type="match status" value="1"/>
</dbReference>
<sequence length="1161" mass="128620">MECNKEEAIRAKEIAENKMQNGDFVGARRIAQKARQLYPDLDNISQLLMVCEVHCSAQNKLNGSEMDWYGVLQIEQFSDESVVRKQFRKLALSLHPDKNKFAGAEAAFKLIGEANRVLTDPTKRSLYDMKCRGSLRSVAPKSATDQSNKNSYAKKQHGAANKFANTPHSQYMSSHTYQQPQQTTFWTHCPSCTVKYQYYREFLNKMLRCQNCQQPFIANDLGTSPGSSWSQFLNEKRVPSQGPSKVAPGNNAGRPSGMSFPHAFSGSDLMPKVGRAADVCGSSKPKESRAENAAGISEGSKPHEKVNGHVDVEAGKGAVPVSKPDATKSKVPGSIASSKRRRKSVAESSENFDKSSNGGTEENIVVEENDGDLSAQNSRPSDSHPSRRSSRQKQHISYKENLSDDDFVAPLPKRSRVGSSSGVDDGGIKASADGGVPRDIPAGFAAAVLNRNNKVVKQKASSSLEERSSNKKSKTGDFEATVDEASMSEKAGTKLENGDENPKIDTSKLNSNEAPKSEIFEYPDPDFSNFEKDRAESSFAVNQIWAIYDSVDGLPRFYARVKKVLTPGFKLQITWLEAISHNKAEQQWHDEDLPVGCGRYENGNTETVDCQMFSHQMHCMNAARRGTYLIYPKKGETWALFKDWDIKWSSEPEKHRPPYQFEFVEVVTDFREDVGIGVAYLGKVKGFVSIYQQVDCNGVLSFCIRPSELYRFSHRIPSFRMTGQEGEGVPAGSFELDTAALPGNLYNLVELGDVKVGKEKLDAEAIGSYSKSPEYKVEPIKRSEKVCTPKNLKSGPEKGTSRHARSPGESTGTCRDDSHIDGGQRAKDKDGNNVASHGKLTQPEGIRTSFQDTERSTTHKKLEKVKFTADAWTPRRSPRDLSKGSTPVNASQSTAEDADKHNSTNKYGGHGQPGASSCQPDNKMHFHVKNGSLVSPTKGQESSDCKVIEVEHYDFKSKKSKDKFQLDQVWALHSDKDGLPRDYAQVKKIESTNGFKLHVAMLEACPLQKDMQTVCGTYKVKNKCMVLPVTAFSHQVKAKAIGKNKYEIYPRQGEIWAIYRIWNAELTFSDQDARECDFVEVVEENDGGVKAVVLIPVNGSASFYTAPRRSKRSIIDMPRAEFGRFSHQCLASQVVGKNNSFLKGYWELAPSSIPGSVILVD</sequence>
<feature type="compositionally biased region" description="Basic residues" evidence="1">
    <location>
        <begin position="386"/>
        <end position="396"/>
    </location>
</feature>
<feature type="compositionally biased region" description="Basic and acidic residues" evidence="1">
    <location>
        <begin position="773"/>
        <end position="787"/>
    </location>
</feature>
<dbReference type="Pfam" id="PF11926">
    <property type="entry name" value="DUF3444"/>
    <property type="match status" value="2"/>
</dbReference>
<dbReference type="Proteomes" id="UP001174677">
    <property type="component" value="Chromosome 3"/>
</dbReference>
<accession>A0ABQ9N053</accession>
<dbReference type="InterPro" id="IPR001623">
    <property type="entry name" value="DnaJ_domain"/>
</dbReference>
<dbReference type="InterPro" id="IPR024593">
    <property type="entry name" value="DUF3444"/>
</dbReference>
<dbReference type="PANTHER" id="PTHR45089">
    <property type="entry name" value="DNAJ HEAT SHOCK AMINO-TERMINAL DOMAIN PROTEIN-RELATED"/>
    <property type="match status" value="1"/>
</dbReference>
<feature type="compositionally biased region" description="Polar residues" evidence="1">
    <location>
        <begin position="346"/>
        <end position="360"/>
    </location>
</feature>
<evidence type="ECO:0000313" key="3">
    <source>
        <dbReference type="EMBL" id="KAJ9185926.1"/>
    </source>
</evidence>
<dbReference type="PRINTS" id="PR00625">
    <property type="entry name" value="JDOMAIN"/>
</dbReference>
<comment type="caution">
    <text evidence="3">The sequence shown here is derived from an EMBL/GenBank/DDBJ whole genome shotgun (WGS) entry which is preliminary data.</text>
</comment>
<evidence type="ECO:0000259" key="2">
    <source>
        <dbReference type="PROSITE" id="PS50076"/>
    </source>
</evidence>
<feature type="region of interest" description="Disordered" evidence="1">
    <location>
        <begin position="772"/>
        <end position="925"/>
    </location>
</feature>
<dbReference type="InterPro" id="IPR036869">
    <property type="entry name" value="J_dom_sf"/>
</dbReference>
<proteinExistence type="predicted"/>
<dbReference type="PANTHER" id="PTHR45089:SF42">
    <property type="entry name" value="J DOMAIN-CONTAINING PROTEIN"/>
    <property type="match status" value="1"/>
</dbReference>
<feature type="compositionally biased region" description="Basic and acidic residues" evidence="1">
    <location>
        <begin position="300"/>
        <end position="314"/>
    </location>
</feature>
<feature type="compositionally biased region" description="Basic and acidic residues" evidence="1">
    <location>
        <begin position="464"/>
        <end position="477"/>
    </location>
</feature>
<feature type="domain" description="J" evidence="2">
    <location>
        <begin position="67"/>
        <end position="131"/>
    </location>
</feature>
<dbReference type="Pfam" id="PF23551">
    <property type="entry name" value="Zn_ribbon_20"/>
    <property type="match status" value="1"/>
</dbReference>
<dbReference type="CDD" id="cd06257">
    <property type="entry name" value="DnaJ"/>
    <property type="match status" value="1"/>
</dbReference>
<protein>
    <recommendedName>
        <fullName evidence="2">J domain-containing protein</fullName>
    </recommendedName>
</protein>
<dbReference type="SUPFAM" id="SSF46565">
    <property type="entry name" value="Chaperone J-domain"/>
    <property type="match status" value="1"/>
</dbReference>
<name>A0ABQ9N053_HEVBR</name>
<dbReference type="EMBL" id="JARPOI010000003">
    <property type="protein sequence ID" value="KAJ9185925.1"/>
    <property type="molecule type" value="Genomic_DNA"/>
</dbReference>
<feature type="compositionally biased region" description="Polar residues" evidence="1">
    <location>
        <begin position="883"/>
        <end position="895"/>
    </location>
</feature>
<feature type="region of interest" description="Disordered" evidence="1">
    <location>
        <begin position="236"/>
        <end position="438"/>
    </location>
</feature>
<feature type="region of interest" description="Disordered" evidence="1">
    <location>
        <begin position="138"/>
        <end position="158"/>
    </location>
</feature>
<evidence type="ECO:0000256" key="1">
    <source>
        <dbReference type="SAM" id="MobiDB-lite"/>
    </source>
</evidence>
<evidence type="ECO:0000313" key="4">
    <source>
        <dbReference type="Proteomes" id="UP001174677"/>
    </source>
</evidence>
<organism evidence="3 4">
    <name type="scientific">Hevea brasiliensis</name>
    <name type="common">Para rubber tree</name>
    <name type="synonym">Siphonia brasiliensis</name>
    <dbReference type="NCBI Taxonomy" id="3981"/>
    <lineage>
        <taxon>Eukaryota</taxon>
        <taxon>Viridiplantae</taxon>
        <taxon>Streptophyta</taxon>
        <taxon>Embryophyta</taxon>
        <taxon>Tracheophyta</taxon>
        <taxon>Spermatophyta</taxon>
        <taxon>Magnoliopsida</taxon>
        <taxon>eudicotyledons</taxon>
        <taxon>Gunneridae</taxon>
        <taxon>Pentapetalae</taxon>
        <taxon>rosids</taxon>
        <taxon>fabids</taxon>
        <taxon>Malpighiales</taxon>
        <taxon>Euphorbiaceae</taxon>
        <taxon>Crotonoideae</taxon>
        <taxon>Micrandreae</taxon>
        <taxon>Hevea</taxon>
    </lineage>
</organism>
<dbReference type="Gene3D" id="1.10.287.110">
    <property type="entry name" value="DnaJ domain"/>
    <property type="match status" value="1"/>
</dbReference>
<dbReference type="EMBL" id="JARPOI010000003">
    <property type="protein sequence ID" value="KAJ9185926.1"/>
    <property type="molecule type" value="Genomic_DNA"/>
</dbReference>
<dbReference type="InterPro" id="IPR056988">
    <property type="entry name" value="Zn_ribbon_pln"/>
</dbReference>
<reference evidence="3" key="1">
    <citation type="journal article" date="2023" name="Plant Biotechnol. J.">
        <title>Chromosome-level wild Hevea brasiliensis genome provides new tools for genomic-assisted breeding and valuable loci to elevate rubber yield.</title>
        <authorList>
            <person name="Cheng H."/>
            <person name="Song X."/>
            <person name="Hu Y."/>
            <person name="Wu T."/>
            <person name="Yang Q."/>
            <person name="An Z."/>
            <person name="Feng S."/>
            <person name="Deng Z."/>
            <person name="Wu W."/>
            <person name="Zeng X."/>
            <person name="Tu M."/>
            <person name="Wang X."/>
            <person name="Huang H."/>
        </authorList>
    </citation>
    <scope>NUCLEOTIDE SEQUENCE</scope>
    <source>
        <strain evidence="3">MT/VB/25A 57/8</strain>
    </source>
</reference>
<feature type="region of interest" description="Disordered" evidence="1">
    <location>
        <begin position="458"/>
        <end position="523"/>
    </location>
</feature>